<comment type="caution">
    <text evidence="2">The sequence shown here is derived from an EMBL/GenBank/DDBJ whole genome shotgun (WGS) entry which is preliminary data.</text>
</comment>
<evidence type="ECO:0008006" key="4">
    <source>
        <dbReference type="Google" id="ProtNLM"/>
    </source>
</evidence>
<dbReference type="Proteomes" id="UP000309215">
    <property type="component" value="Unassembled WGS sequence"/>
</dbReference>
<accession>A0A4U1J9X6</accession>
<dbReference type="EMBL" id="SSMQ01000023">
    <property type="protein sequence ID" value="TKD05036.1"/>
    <property type="molecule type" value="Genomic_DNA"/>
</dbReference>
<evidence type="ECO:0000256" key="1">
    <source>
        <dbReference type="SAM" id="SignalP"/>
    </source>
</evidence>
<dbReference type="RefSeq" id="WP_136931107.1">
    <property type="nucleotide sequence ID" value="NZ_SSMQ01000023.1"/>
</dbReference>
<protein>
    <recommendedName>
        <fullName evidence="4">Toxin-antitoxin system YwqK family antitoxin</fullName>
    </recommendedName>
</protein>
<organism evidence="2 3">
    <name type="scientific">Polyangium fumosum</name>
    <dbReference type="NCBI Taxonomy" id="889272"/>
    <lineage>
        <taxon>Bacteria</taxon>
        <taxon>Pseudomonadati</taxon>
        <taxon>Myxococcota</taxon>
        <taxon>Polyangia</taxon>
        <taxon>Polyangiales</taxon>
        <taxon>Polyangiaceae</taxon>
        <taxon>Polyangium</taxon>
    </lineage>
</organism>
<feature type="signal peptide" evidence="1">
    <location>
        <begin position="1"/>
        <end position="25"/>
    </location>
</feature>
<reference evidence="2 3" key="1">
    <citation type="submission" date="2019-04" db="EMBL/GenBank/DDBJ databases">
        <authorList>
            <person name="Li Y."/>
            <person name="Wang J."/>
        </authorList>
    </citation>
    <scope>NUCLEOTIDE SEQUENCE [LARGE SCALE GENOMIC DNA]</scope>
    <source>
        <strain evidence="2 3">DSM 14668</strain>
    </source>
</reference>
<keyword evidence="3" id="KW-1185">Reference proteome</keyword>
<gene>
    <name evidence="2" type="ORF">E8A74_22490</name>
</gene>
<feature type="chain" id="PRO_5020946040" description="Toxin-antitoxin system YwqK family antitoxin" evidence="1">
    <location>
        <begin position="26"/>
        <end position="373"/>
    </location>
</feature>
<proteinExistence type="predicted"/>
<evidence type="ECO:0000313" key="2">
    <source>
        <dbReference type="EMBL" id="TKD05036.1"/>
    </source>
</evidence>
<dbReference type="Gene3D" id="2.180.10.10">
    <property type="entry name" value="RHS repeat-associated core"/>
    <property type="match status" value="1"/>
</dbReference>
<name>A0A4U1J9X6_9BACT</name>
<dbReference type="PROSITE" id="PS51257">
    <property type="entry name" value="PROKAR_LIPOPROTEIN"/>
    <property type="match status" value="1"/>
</dbReference>
<sequence length="373" mass="42881">MRCLRRLVLLPLAFGALGCGGPAAADSLPVEDEDEDVVPGAVCTNRIEYQLDEALRLTAVYHYGEGGRVLQYAERTAEGKRVFLVKRGYDAQGRRTTQTVEDVRFSTPHREMIWEWDDQDRVVRAAYLSSKPEGDARSESRFFFDAAGNHERDEFFEDGVLSRVMRYRYLGGEPFVLEAGWDDGGDGTEEHVYRQFYAAGQWVVKGEHVYMNGEQVVTEDFLYEDLAAGRLSRRDFDADGDGQPDYVDRFFWNESGGITRVEYDTKGDGVLDQSIDFEYDAGRLVRRTWDVFDQGTQKYITDVTWSGWRIERVARRDAPTGQVIETWIFSYGCVEDLPMDVPIAPIQGFRYELMTNPFVLHFGERWSRFPEML</sequence>
<dbReference type="AlphaFoldDB" id="A0A4U1J9X6"/>
<evidence type="ECO:0000313" key="3">
    <source>
        <dbReference type="Proteomes" id="UP000309215"/>
    </source>
</evidence>
<keyword evidence="1" id="KW-0732">Signal</keyword>